<accession>A0ACB9JS19</accession>
<evidence type="ECO:0000313" key="1">
    <source>
        <dbReference type="EMBL" id="KAI3822831.1"/>
    </source>
</evidence>
<gene>
    <name evidence="1" type="ORF">L1987_10430</name>
</gene>
<reference evidence="2" key="1">
    <citation type="journal article" date="2022" name="Mol. Ecol. Resour.">
        <title>The genomes of chicory, endive, great burdock and yacon provide insights into Asteraceae palaeo-polyploidization history and plant inulin production.</title>
        <authorList>
            <person name="Fan W."/>
            <person name="Wang S."/>
            <person name="Wang H."/>
            <person name="Wang A."/>
            <person name="Jiang F."/>
            <person name="Liu H."/>
            <person name="Zhao H."/>
            <person name="Xu D."/>
            <person name="Zhang Y."/>
        </authorList>
    </citation>
    <scope>NUCLEOTIDE SEQUENCE [LARGE SCALE GENOMIC DNA]</scope>
    <source>
        <strain evidence="2">cv. Yunnan</strain>
    </source>
</reference>
<name>A0ACB9JS19_9ASTR</name>
<dbReference type="Proteomes" id="UP001056120">
    <property type="component" value="Linkage Group LG03"/>
</dbReference>
<reference evidence="1 2" key="2">
    <citation type="journal article" date="2022" name="Mol. Ecol. Resour.">
        <title>The genomes of chicory, endive, great burdock and yacon provide insights into Asteraceae paleo-polyploidization history and plant inulin production.</title>
        <authorList>
            <person name="Fan W."/>
            <person name="Wang S."/>
            <person name="Wang H."/>
            <person name="Wang A."/>
            <person name="Jiang F."/>
            <person name="Liu H."/>
            <person name="Zhao H."/>
            <person name="Xu D."/>
            <person name="Zhang Y."/>
        </authorList>
    </citation>
    <scope>NUCLEOTIDE SEQUENCE [LARGE SCALE GENOMIC DNA]</scope>
    <source>
        <strain evidence="2">cv. Yunnan</strain>
        <tissue evidence="1">Leaves</tissue>
    </source>
</reference>
<protein>
    <submittedName>
        <fullName evidence="1">Uncharacterized protein</fullName>
    </submittedName>
</protein>
<proteinExistence type="predicted"/>
<evidence type="ECO:0000313" key="2">
    <source>
        <dbReference type="Proteomes" id="UP001056120"/>
    </source>
</evidence>
<keyword evidence="2" id="KW-1185">Reference proteome</keyword>
<dbReference type="EMBL" id="CM042020">
    <property type="protein sequence ID" value="KAI3822831.1"/>
    <property type="molecule type" value="Genomic_DNA"/>
</dbReference>
<organism evidence="1 2">
    <name type="scientific">Smallanthus sonchifolius</name>
    <dbReference type="NCBI Taxonomy" id="185202"/>
    <lineage>
        <taxon>Eukaryota</taxon>
        <taxon>Viridiplantae</taxon>
        <taxon>Streptophyta</taxon>
        <taxon>Embryophyta</taxon>
        <taxon>Tracheophyta</taxon>
        <taxon>Spermatophyta</taxon>
        <taxon>Magnoliopsida</taxon>
        <taxon>eudicotyledons</taxon>
        <taxon>Gunneridae</taxon>
        <taxon>Pentapetalae</taxon>
        <taxon>asterids</taxon>
        <taxon>campanulids</taxon>
        <taxon>Asterales</taxon>
        <taxon>Asteraceae</taxon>
        <taxon>Asteroideae</taxon>
        <taxon>Heliantheae alliance</taxon>
        <taxon>Millerieae</taxon>
        <taxon>Smallanthus</taxon>
    </lineage>
</organism>
<sequence>MASPAASLSWNSSSWLNNRTLTTTTNEGIRIPDKSSAFVILAQKKAKKTRKIILTDDVTDVGKKGQLLDVKAGFYRNFLHPTGKARIVTPVLLK</sequence>
<comment type="caution">
    <text evidence="1">The sequence shown here is derived from an EMBL/GenBank/DDBJ whole genome shotgun (WGS) entry which is preliminary data.</text>
</comment>